<feature type="active site" evidence="5">
    <location>
        <position position="831"/>
    </location>
</feature>
<organism evidence="8 9">
    <name type="scientific">Talaromyces pinophilus</name>
    <name type="common">Penicillium pinophilum</name>
    <dbReference type="NCBI Taxonomy" id="128442"/>
    <lineage>
        <taxon>Eukaryota</taxon>
        <taxon>Fungi</taxon>
        <taxon>Dikarya</taxon>
        <taxon>Ascomycota</taxon>
        <taxon>Pezizomycotina</taxon>
        <taxon>Eurotiomycetes</taxon>
        <taxon>Eurotiomycetidae</taxon>
        <taxon>Eurotiales</taxon>
        <taxon>Trichocomaceae</taxon>
        <taxon>Talaromyces</taxon>
        <taxon>Talaromyces sect. Talaromyces</taxon>
    </lineage>
</organism>
<feature type="domain" description="Catalase core" evidence="7">
    <location>
        <begin position="7"/>
        <end position="395"/>
    </location>
</feature>
<evidence type="ECO:0000256" key="4">
    <source>
        <dbReference type="ARBA" id="ARBA00023324"/>
    </source>
</evidence>
<comment type="similarity">
    <text evidence="1">Belongs to the catalase family.</text>
</comment>
<evidence type="ECO:0000259" key="7">
    <source>
        <dbReference type="SMART" id="SM01060"/>
    </source>
</evidence>
<dbReference type="GO" id="GO:0005777">
    <property type="term" value="C:peroxisome"/>
    <property type="evidence" value="ECO:0007669"/>
    <property type="project" value="TreeGrafter"/>
</dbReference>
<evidence type="ECO:0000256" key="5">
    <source>
        <dbReference type="PIRSR" id="PIRSR601382-1"/>
    </source>
</evidence>
<keyword evidence="4" id="KW-0376">Hydrogen peroxide</keyword>
<dbReference type="InterPro" id="IPR024708">
    <property type="entry name" value="Catalase_AS"/>
</dbReference>
<protein>
    <submittedName>
        <fullName evidence="8">Catalase</fullName>
    </submittedName>
</protein>
<feature type="active site" description="Proton donor" evidence="5">
    <location>
        <position position="584"/>
    </location>
</feature>
<dbReference type="SUPFAM" id="SSF56634">
    <property type="entry name" value="Heme-dependent catalase-like"/>
    <property type="match status" value="1"/>
</dbReference>
<feature type="active site" evidence="5">
    <location>
        <position position="722"/>
    </location>
</feature>
<dbReference type="GO" id="GO:0004571">
    <property type="term" value="F:mannosyl-oligosaccharide 1,2-alpha-mannosidase activity"/>
    <property type="evidence" value="ECO:0007669"/>
    <property type="project" value="InterPro"/>
</dbReference>
<dbReference type="InterPro" id="IPR012341">
    <property type="entry name" value="6hp_glycosidase-like_sf"/>
</dbReference>
<evidence type="ECO:0000256" key="2">
    <source>
        <dbReference type="ARBA" id="ARBA00007658"/>
    </source>
</evidence>
<keyword evidence="4" id="KW-0560">Oxidoreductase</keyword>
<comment type="similarity">
    <text evidence="2">Belongs to the glycosyl hydrolase 47 family.</text>
</comment>
<keyword evidence="6" id="KW-0106">Calcium</keyword>
<dbReference type="GO" id="GO:0016020">
    <property type="term" value="C:membrane"/>
    <property type="evidence" value="ECO:0007669"/>
    <property type="project" value="InterPro"/>
</dbReference>
<dbReference type="SMART" id="SM01060">
    <property type="entry name" value="Catalase"/>
    <property type="match status" value="1"/>
</dbReference>
<dbReference type="PANTHER" id="PTHR11465">
    <property type="entry name" value="CATALASE"/>
    <property type="match status" value="1"/>
</dbReference>
<dbReference type="SUPFAM" id="SSF48225">
    <property type="entry name" value="Seven-hairpin glycosidases"/>
    <property type="match status" value="1"/>
</dbReference>
<dbReference type="AlphaFoldDB" id="A0A6V8H9S4"/>
<comment type="caution">
    <text evidence="8">The sequence shown here is derived from an EMBL/GenBank/DDBJ whole genome shotgun (WGS) entry which is preliminary data.</text>
</comment>
<dbReference type="InterPro" id="IPR001382">
    <property type="entry name" value="Glyco_hydro_47"/>
</dbReference>
<evidence type="ECO:0000256" key="3">
    <source>
        <dbReference type="ARBA" id="ARBA00023004"/>
    </source>
</evidence>
<sequence>MSEPKFTTAEGHPIPDPSVSITLPTIGGGGITTLGDTVLLETLAHFNRERIPERVVHAKASGAWGEFEVTNDISKYTCAKFLNGVGKKTPVLWRLSTTAGERGAADTVRDVRGFAVKFFTEEGNHDIVGNHIPVFFVRDPIRFPSLNRSHKRDPATNRPDWTMFWDFHVNQPESIHALMHVFGSRTVPDSIRRVTGFGVHTFKLVAADGKIRYCKFHFKPTAGVTSWSAQDAARMAGVNPDFHGQDLWDAIARGEYPSWKLYLQVMEPEQAENYGRALFDITKVWPHKDFPLIEVGKMTLNKNPENYFAEIEQAAFTPANMVPGIAMTPDPMLQARMFAYADAARYRLGVNYTQLPPNRAICPVFAPFERDGYGTITRSYGGEPNYVRSTLSTARVSQQTVYNTPVTERIERDAILAQNEIQVDDEDYVQPRDFWARVMDDNERRLWVSNVTETLETAQLPERYPVKNPEPVPSPVLNSIPRIQHNFPAEDPPTRAIREARLDAVKGNFTHAWNGYRTYAWMRDEVAPLSGQAHDPFGGWAATLVDTLDTLWIMGLKDEFEEAVLAVEKLDFTTCSLEEINVFETTIRYLGGFLGAYDISQGKYPILLQKAIEIGQMLYNAFDTPNRMPITRWKFKDAKGHLPQAAGENVLVAEIGSLTLEFTRLSQLTKDARWFDAVQRIMDVFDEQQEQTKVPGLWPVVVSAKTLNFHEFSGFTIGGMADSLYEYLPKQHVLLGGGSHQYQTLYLGALASMKNHIFFRPMTKDGQNVLLPGDVSWYDQDGVARPKIEPKAQHLSCFAGGMVALGAKVFDYPEDLSVARKLVDGCIWGPEAIESIFILYRITGDPIYPVKAWTMFNNIIQHTITDIAHAGLNDCTLPNPPKQDRMESFWLAETLKYFYLMFSEPDAVSLDEYVLNTEAHPLRRPV</sequence>
<dbReference type="InterPro" id="IPR020835">
    <property type="entry name" value="Catalase_sf"/>
</dbReference>
<keyword evidence="6" id="KW-0479">Metal-binding</keyword>
<dbReference type="Gene3D" id="2.40.180.10">
    <property type="entry name" value="Catalase core domain"/>
    <property type="match status" value="1"/>
</dbReference>
<dbReference type="PANTHER" id="PTHR11465:SF26">
    <property type="entry name" value="CATALASE 2"/>
    <property type="match status" value="1"/>
</dbReference>
<feature type="binding site" evidence="6">
    <location>
        <position position="917"/>
    </location>
    <ligand>
        <name>Ca(2+)</name>
        <dbReference type="ChEBI" id="CHEBI:29108"/>
    </ligand>
</feature>
<keyword evidence="9" id="KW-1185">Reference proteome</keyword>
<evidence type="ECO:0000313" key="8">
    <source>
        <dbReference type="EMBL" id="GAM38031.1"/>
    </source>
</evidence>
<dbReference type="InterPro" id="IPR036026">
    <property type="entry name" value="Seven-hairpin_glycosidases"/>
</dbReference>
<keyword evidence="3" id="KW-0408">Iron</keyword>
<dbReference type="GO" id="GO:0036503">
    <property type="term" value="P:ERAD pathway"/>
    <property type="evidence" value="ECO:0007669"/>
    <property type="project" value="UniProtKB-ARBA"/>
</dbReference>
<dbReference type="Proteomes" id="UP000053095">
    <property type="component" value="Unassembled WGS sequence"/>
</dbReference>
<dbReference type="PROSITE" id="PS51402">
    <property type="entry name" value="CATALASE_3"/>
    <property type="match status" value="1"/>
</dbReference>
<comment type="cofactor">
    <cofactor evidence="6">
        <name>Ca(2+)</name>
        <dbReference type="ChEBI" id="CHEBI:29108"/>
    </cofactor>
</comment>
<reference evidence="9" key="1">
    <citation type="journal article" date="2015" name="Genome Announc.">
        <title>Draft genome sequence of Talaromyces cellulolyticus strain Y-94, a source of lignocellulosic biomass-degrading enzymes.</title>
        <authorList>
            <person name="Fujii T."/>
            <person name="Koike H."/>
            <person name="Sawayama S."/>
            <person name="Yano S."/>
            <person name="Inoue H."/>
        </authorList>
    </citation>
    <scope>NUCLEOTIDE SEQUENCE [LARGE SCALE GENOMIC DNA]</scope>
    <source>
        <strain evidence="9">Y-94</strain>
    </source>
</reference>
<accession>A0A6V8H9S4</accession>
<dbReference type="GO" id="GO:0020037">
    <property type="term" value="F:heme binding"/>
    <property type="evidence" value="ECO:0007669"/>
    <property type="project" value="InterPro"/>
</dbReference>
<gene>
    <name evidence="8" type="ORF">TCE0_033r08448</name>
</gene>
<evidence type="ECO:0000256" key="6">
    <source>
        <dbReference type="PIRSR" id="PIRSR601382-2"/>
    </source>
</evidence>
<dbReference type="GO" id="GO:0004096">
    <property type="term" value="F:catalase activity"/>
    <property type="evidence" value="ECO:0007669"/>
    <property type="project" value="InterPro"/>
</dbReference>
<dbReference type="Pfam" id="PF01532">
    <property type="entry name" value="Glyco_hydro_47"/>
    <property type="match status" value="2"/>
</dbReference>
<dbReference type="GO" id="GO:0005739">
    <property type="term" value="C:mitochondrion"/>
    <property type="evidence" value="ECO:0007669"/>
    <property type="project" value="TreeGrafter"/>
</dbReference>
<proteinExistence type="inferred from homology"/>
<dbReference type="Gene3D" id="1.50.10.10">
    <property type="match status" value="2"/>
</dbReference>
<name>A0A6V8H9S4_TALPI</name>
<evidence type="ECO:0000313" key="9">
    <source>
        <dbReference type="Proteomes" id="UP000053095"/>
    </source>
</evidence>
<dbReference type="PRINTS" id="PR00067">
    <property type="entry name" value="CATALASE"/>
</dbReference>
<dbReference type="GO" id="GO:0042542">
    <property type="term" value="P:response to hydrogen peroxide"/>
    <property type="evidence" value="ECO:0007669"/>
    <property type="project" value="TreeGrafter"/>
</dbReference>
<dbReference type="UniPathway" id="UPA00378"/>
<dbReference type="GO" id="GO:0005975">
    <property type="term" value="P:carbohydrate metabolic process"/>
    <property type="evidence" value="ECO:0007669"/>
    <property type="project" value="InterPro"/>
</dbReference>
<dbReference type="Pfam" id="PF00199">
    <property type="entry name" value="Catalase"/>
    <property type="match status" value="1"/>
</dbReference>
<dbReference type="InterPro" id="IPR011614">
    <property type="entry name" value="Catalase_core"/>
</dbReference>
<dbReference type="InterPro" id="IPR018028">
    <property type="entry name" value="Catalase"/>
</dbReference>
<evidence type="ECO:0000256" key="1">
    <source>
        <dbReference type="ARBA" id="ARBA00005329"/>
    </source>
</evidence>
<dbReference type="EMBL" id="DF933829">
    <property type="protein sequence ID" value="GAM38031.1"/>
    <property type="molecule type" value="Genomic_DNA"/>
</dbReference>
<feature type="active site" description="Proton donor" evidence="5">
    <location>
        <position position="814"/>
    </location>
</feature>
<dbReference type="PROSITE" id="PS00438">
    <property type="entry name" value="CATALASE_2"/>
    <property type="match status" value="1"/>
</dbReference>
<dbReference type="GO" id="GO:0005509">
    <property type="term" value="F:calcium ion binding"/>
    <property type="evidence" value="ECO:0007669"/>
    <property type="project" value="InterPro"/>
</dbReference>
<keyword evidence="4" id="KW-0575">Peroxidase</keyword>
<dbReference type="GO" id="GO:0042744">
    <property type="term" value="P:hydrogen peroxide catabolic process"/>
    <property type="evidence" value="ECO:0007669"/>
    <property type="project" value="UniProtKB-KW"/>
</dbReference>